<dbReference type="EMBL" id="JNBS01001869">
    <property type="protein sequence ID" value="OQR98062.1"/>
    <property type="molecule type" value="Genomic_DNA"/>
</dbReference>
<dbReference type="OrthoDB" id="687730at2759"/>
<dbReference type="SUPFAM" id="SSF49879">
    <property type="entry name" value="SMAD/FHA domain"/>
    <property type="match status" value="1"/>
</dbReference>
<dbReference type="InterPro" id="IPR008984">
    <property type="entry name" value="SMAD_FHA_dom_sf"/>
</dbReference>
<reference evidence="1 2" key="1">
    <citation type="journal article" date="2014" name="Genome Biol. Evol.">
        <title>The secreted proteins of Achlya hypogyna and Thraustotheca clavata identify the ancestral oomycete secretome and reveal gene acquisitions by horizontal gene transfer.</title>
        <authorList>
            <person name="Misner I."/>
            <person name="Blouin N."/>
            <person name="Leonard G."/>
            <person name="Richards T.A."/>
            <person name="Lane C.E."/>
        </authorList>
    </citation>
    <scope>NUCLEOTIDE SEQUENCE [LARGE SCALE GENOMIC DNA]</scope>
    <source>
        <strain evidence="1 2">ATCC 34112</strain>
    </source>
</reference>
<name>A0A1V9ZJ95_9STRA</name>
<gene>
    <name evidence="1" type="ORF">THRCLA_21907</name>
</gene>
<keyword evidence="2" id="KW-1185">Reference proteome</keyword>
<comment type="caution">
    <text evidence="1">The sequence shown here is derived from an EMBL/GenBank/DDBJ whole genome shotgun (WGS) entry which is preliminary data.</text>
</comment>
<dbReference type="Proteomes" id="UP000243217">
    <property type="component" value="Unassembled WGS sequence"/>
</dbReference>
<evidence type="ECO:0008006" key="3">
    <source>
        <dbReference type="Google" id="ProtNLM"/>
    </source>
</evidence>
<evidence type="ECO:0000313" key="2">
    <source>
        <dbReference type="Proteomes" id="UP000243217"/>
    </source>
</evidence>
<feature type="non-terminal residue" evidence="1">
    <location>
        <position position="1"/>
    </location>
</feature>
<sequence>VYAEDNILCYVLTMEDYKRSVLFTLTKPLRTDPRLQIQTESRGMSRSDISHMKARAEASAHTFAAPMLASSNPFWKATWSEHMNDSQVDEGSGTLKKVDAESWRQKKRNGALLQAKLEHINKSDAIEFALVLYVLSGPNRGDVQIVNNCAVIGNKVGHANIQLNERGVSNEHAWIYHRNG</sequence>
<dbReference type="AlphaFoldDB" id="A0A1V9ZJ95"/>
<evidence type="ECO:0000313" key="1">
    <source>
        <dbReference type="EMBL" id="OQR98062.1"/>
    </source>
</evidence>
<protein>
    <recommendedName>
        <fullName evidence="3">FHA domain-containing protein</fullName>
    </recommendedName>
</protein>
<proteinExistence type="predicted"/>
<organism evidence="1 2">
    <name type="scientific">Thraustotheca clavata</name>
    <dbReference type="NCBI Taxonomy" id="74557"/>
    <lineage>
        <taxon>Eukaryota</taxon>
        <taxon>Sar</taxon>
        <taxon>Stramenopiles</taxon>
        <taxon>Oomycota</taxon>
        <taxon>Saprolegniomycetes</taxon>
        <taxon>Saprolegniales</taxon>
        <taxon>Achlyaceae</taxon>
        <taxon>Thraustotheca</taxon>
    </lineage>
</organism>
<accession>A0A1V9ZJ95</accession>